<evidence type="ECO:0000256" key="5">
    <source>
        <dbReference type="ARBA" id="ARBA00022989"/>
    </source>
</evidence>
<evidence type="ECO:0000256" key="8">
    <source>
        <dbReference type="SAM" id="Phobius"/>
    </source>
</evidence>
<dbReference type="EMBL" id="JYFE01000002">
    <property type="protein sequence ID" value="KIT18197.1"/>
    <property type="molecule type" value="Genomic_DNA"/>
</dbReference>
<keyword evidence="2" id="KW-0813">Transport</keyword>
<protein>
    <submittedName>
        <fullName evidence="9">TrkG protein</fullName>
    </submittedName>
</protein>
<keyword evidence="7 8" id="KW-0472">Membrane</keyword>
<keyword evidence="4 8" id="KW-0812">Transmembrane</keyword>
<feature type="transmembrane region" description="Helical" evidence="8">
    <location>
        <begin position="349"/>
        <end position="371"/>
    </location>
</feature>
<comment type="subcellular location">
    <subcellularLocation>
        <location evidence="1">Cell membrane</location>
        <topology evidence="1">Multi-pass membrane protein</topology>
    </subcellularLocation>
</comment>
<dbReference type="AlphaFoldDB" id="A0A0D1CTV0"/>
<dbReference type="PANTHER" id="PTHR32024">
    <property type="entry name" value="TRK SYSTEM POTASSIUM UPTAKE PROTEIN TRKG-RELATED"/>
    <property type="match status" value="1"/>
</dbReference>
<feature type="transmembrane region" description="Helical" evidence="8">
    <location>
        <begin position="471"/>
        <end position="491"/>
    </location>
</feature>
<keyword evidence="3" id="KW-1003">Cell membrane</keyword>
<feature type="transmembrane region" description="Helical" evidence="8">
    <location>
        <begin position="410"/>
        <end position="431"/>
    </location>
</feature>
<proteinExistence type="predicted"/>
<dbReference type="Pfam" id="PF02386">
    <property type="entry name" value="TrkH"/>
    <property type="match status" value="1"/>
</dbReference>
<dbReference type="OrthoDB" id="7818483at2"/>
<evidence type="ECO:0000313" key="10">
    <source>
        <dbReference type="Proteomes" id="UP000032232"/>
    </source>
</evidence>
<sequence>MGGALGRLPLLVVLAGVLALSMQVPALHALTRDAHAEARAFFYWSAIFLALVTGVAVVARRPLSANLARSHLVALVGAFAGLPLMAMMPVTEIVRDTSAINLYTEMVAAATTTGGSLYDPDRLSQSVHLWRAMVAWQGGLMVWIAAVAVLAPLRLGGFEVTWSDRAGQSARLSIADQRRAPGERLWRYARTLTPVYVGLTLALWMLLAFGGSGQTEAAIRAMSTMSTSGIVGQGDAPGFWGEIAIFAFLLFAVSRLTFAGDLHREQVARLARDRELRMAFMLVSAVTLVLFGRHWIGIYDLTAEQPFTAGLEALWGAAFTTLSFLTTTGFESQSWSEARTWSGLEQPGVLLVGLAMFGGGVATTAGGVKLLRVYALYAHGRREMSLLIHPHSVGSHSPDAMRLPVKGTEAAWVFFMLFATSIAVTTLALGATGLEFREAVVLASAALTTTGPLADVAMEGGVARLTDTAKLVFVAAMVVGRLEALALIALFNPDFWRR</sequence>
<keyword evidence="6" id="KW-0406">Ion transport</keyword>
<dbReference type="Proteomes" id="UP000032232">
    <property type="component" value="Unassembled WGS sequence"/>
</dbReference>
<dbReference type="PATRIC" id="fig|935700.4.peg.63"/>
<comment type="caution">
    <text evidence="9">The sequence shown here is derived from an EMBL/GenBank/DDBJ whole genome shotgun (WGS) entry which is preliminary data.</text>
</comment>
<feature type="transmembrane region" description="Helical" evidence="8">
    <location>
        <begin position="134"/>
        <end position="155"/>
    </location>
</feature>
<organism evidence="9 10">
    <name type="scientific">Jannaschia aquimarina</name>
    <dbReference type="NCBI Taxonomy" id="935700"/>
    <lineage>
        <taxon>Bacteria</taxon>
        <taxon>Pseudomonadati</taxon>
        <taxon>Pseudomonadota</taxon>
        <taxon>Alphaproteobacteria</taxon>
        <taxon>Rhodobacterales</taxon>
        <taxon>Roseobacteraceae</taxon>
        <taxon>Jannaschia</taxon>
    </lineage>
</organism>
<evidence type="ECO:0000256" key="7">
    <source>
        <dbReference type="ARBA" id="ARBA00023136"/>
    </source>
</evidence>
<keyword evidence="5 8" id="KW-1133">Transmembrane helix</keyword>
<feature type="transmembrane region" description="Helical" evidence="8">
    <location>
        <begin position="279"/>
        <end position="296"/>
    </location>
</feature>
<dbReference type="PANTHER" id="PTHR32024:SF3">
    <property type="entry name" value="TRK SYSTEM POTASSIUM UPTAKE PROTEIN"/>
    <property type="match status" value="1"/>
</dbReference>
<dbReference type="GO" id="GO:0008324">
    <property type="term" value="F:monoatomic cation transmembrane transporter activity"/>
    <property type="evidence" value="ECO:0007669"/>
    <property type="project" value="InterPro"/>
</dbReference>
<evidence type="ECO:0000256" key="6">
    <source>
        <dbReference type="ARBA" id="ARBA00023065"/>
    </source>
</evidence>
<dbReference type="RefSeq" id="WP_043916930.1">
    <property type="nucleotide sequence ID" value="NZ_FZPF01000015.1"/>
</dbReference>
<evidence type="ECO:0000256" key="4">
    <source>
        <dbReference type="ARBA" id="ARBA00022692"/>
    </source>
</evidence>
<dbReference type="GO" id="GO:0005886">
    <property type="term" value="C:plasma membrane"/>
    <property type="evidence" value="ECO:0007669"/>
    <property type="project" value="UniProtKB-SubCell"/>
</dbReference>
<evidence type="ECO:0000313" key="9">
    <source>
        <dbReference type="EMBL" id="KIT18197.1"/>
    </source>
</evidence>
<name>A0A0D1CTV0_9RHOB</name>
<gene>
    <name evidence="9" type="primary">trkG</name>
    <name evidence="9" type="ORF">jaqu_00600</name>
</gene>
<accession>A0A0D1CTV0</accession>
<feature type="transmembrane region" description="Helical" evidence="8">
    <location>
        <begin position="239"/>
        <end position="258"/>
    </location>
</feature>
<dbReference type="InterPro" id="IPR003445">
    <property type="entry name" value="Cat_transpt"/>
</dbReference>
<evidence type="ECO:0000256" key="1">
    <source>
        <dbReference type="ARBA" id="ARBA00004651"/>
    </source>
</evidence>
<feature type="transmembrane region" description="Helical" evidence="8">
    <location>
        <begin position="188"/>
        <end position="207"/>
    </location>
</feature>
<evidence type="ECO:0000256" key="2">
    <source>
        <dbReference type="ARBA" id="ARBA00022448"/>
    </source>
</evidence>
<reference evidence="9 10" key="1">
    <citation type="submission" date="2015-02" db="EMBL/GenBank/DDBJ databases">
        <title>Genome Sequence of Jannaschia aquimarina DSM28248, a member of the Roseobacter clade.</title>
        <authorList>
            <person name="Voget S."/>
            <person name="Daniel R."/>
        </authorList>
    </citation>
    <scope>NUCLEOTIDE SEQUENCE [LARGE SCALE GENOMIC DNA]</scope>
    <source>
        <strain evidence="9 10">GSW-M26</strain>
    </source>
</reference>
<feature type="transmembrane region" description="Helical" evidence="8">
    <location>
        <begin position="71"/>
        <end position="90"/>
    </location>
</feature>
<keyword evidence="10" id="KW-1185">Reference proteome</keyword>
<dbReference type="STRING" id="935700.jaqu_00600"/>
<evidence type="ECO:0000256" key="3">
    <source>
        <dbReference type="ARBA" id="ARBA00022475"/>
    </source>
</evidence>
<feature type="transmembrane region" description="Helical" evidence="8">
    <location>
        <begin position="39"/>
        <end position="59"/>
    </location>
</feature>
<dbReference type="GO" id="GO:0030001">
    <property type="term" value="P:metal ion transport"/>
    <property type="evidence" value="ECO:0007669"/>
    <property type="project" value="UniProtKB-ARBA"/>
</dbReference>